<evidence type="ECO:0000256" key="3">
    <source>
        <dbReference type="RuleBase" id="RU003718"/>
    </source>
</evidence>
<dbReference type="GO" id="GO:0008194">
    <property type="term" value="F:UDP-glycosyltransferase activity"/>
    <property type="evidence" value="ECO:0007669"/>
    <property type="project" value="InterPro"/>
</dbReference>
<dbReference type="OrthoDB" id="5835829at2759"/>
<protein>
    <submittedName>
        <fullName evidence="5">Glycosyltransferase Family 1 protein</fullName>
    </submittedName>
</protein>
<accession>A0A397TJZ9</accession>
<comment type="caution">
    <text evidence="5">The sequence shown here is derived from an EMBL/GenBank/DDBJ whole genome shotgun (WGS) entry which is preliminary data.</text>
</comment>
<evidence type="ECO:0000256" key="1">
    <source>
        <dbReference type="ARBA" id="ARBA00022676"/>
    </source>
</evidence>
<dbReference type="STRING" id="658196.A0A397TJZ9"/>
<organism evidence="5 6">
    <name type="scientific">Glomus cerebriforme</name>
    <dbReference type="NCBI Taxonomy" id="658196"/>
    <lineage>
        <taxon>Eukaryota</taxon>
        <taxon>Fungi</taxon>
        <taxon>Fungi incertae sedis</taxon>
        <taxon>Mucoromycota</taxon>
        <taxon>Glomeromycotina</taxon>
        <taxon>Glomeromycetes</taxon>
        <taxon>Glomerales</taxon>
        <taxon>Glomeraceae</taxon>
        <taxon>Glomus</taxon>
    </lineage>
</organism>
<dbReference type="InterPro" id="IPR035595">
    <property type="entry name" value="UDP_glycos_trans_CS"/>
</dbReference>
<name>A0A397TJZ9_9GLOM</name>
<keyword evidence="4" id="KW-0812">Transmembrane</keyword>
<keyword evidence="4" id="KW-0472">Membrane</keyword>
<dbReference type="InterPro" id="IPR002213">
    <property type="entry name" value="UDP_glucos_trans"/>
</dbReference>
<dbReference type="SUPFAM" id="SSF53756">
    <property type="entry name" value="UDP-Glycosyltransferase/glycogen phosphorylase"/>
    <property type="match status" value="1"/>
</dbReference>
<evidence type="ECO:0000313" key="6">
    <source>
        <dbReference type="Proteomes" id="UP000265703"/>
    </source>
</evidence>
<dbReference type="Proteomes" id="UP000265703">
    <property type="component" value="Unassembled WGS sequence"/>
</dbReference>
<sequence>MKKIVMSDKEVEFKGWGALLELSLMAYNNNFETYKNVAEEYNIDLFFCDAFLNDPCLDVAHTKKKPIVGFSSFLYTLAPKIYKSDPMFLCNVTLENESFLERFKCTIIQPIKLFFLTYPWVNKLNDKRKQINVEPILIEPRYVSIRKLSLFLVDTFFGFELPQPLPPHFQEIGPVMSDKYPPLQPELHDFMNKHKRILYVSLGTRVFTTAKNNNIILQSIIEAINKNLVDGAIWALVQTSKDNFSPTLNLTDGTQIQTSSILNNEHPHIYISAFAPQFSILNHTNTKLFLSHGGASSSHESLFTGIPMIVLPLDGDQVGNGEKLRLSGVALTLNKHTLDVNDIIYKIDSLLKDENVKKNVKRMKVLARINSKRKYRAADLIEYISYNSGINGGVDDKFLKEWIPADNRMGFIRGNNYDVFGVLLGIIVGLVGGTLWIISRLFKFIVKKIPSSASSKPKRE</sequence>
<comment type="similarity">
    <text evidence="3">Belongs to the UDP-glycosyltransferase family.</text>
</comment>
<reference evidence="5 6" key="1">
    <citation type="submission" date="2018-06" db="EMBL/GenBank/DDBJ databases">
        <title>Comparative genomics reveals the genomic features of Rhizophagus irregularis, R. cerebriforme, R. diaphanum and Gigaspora rosea, and their symbiotic lifestyle signature.</title>
        <authorList>
            <person name="Morin E."/>
            <person name="San Clemente H."/>
            <person name="Chen E.C.H."/>
            <person name="De La Providencia I."/>
            <person name="Hainaut M."/>
            <person name="Kuo A."/>
            <person name="Kohler A."/>
            <person name="Murat C."/>
            <person name="Tang N."/>
            <person name="Roy S."/>
            <person name="Loubradou J."/>
            <person name="Henrissat B."/>
            <person name="Grigoriev I.V."/>
            <person name="Corradi N."/>
            <person name="Roux C."/>
            <person name="Martin F.M."/>
        </authorList>
    </citation>
    <scope>NUCLEOTIDE SEQUENCE [LARGE SCALE GENOMIC DNA]</scope>
    <source>
        <strain evidence="5 6">DAOM 227022</strain>
    </source>
</reference>
<dbReference type="PANTHER" id="PTHR48043">
    <property type="entry name" value="EG:EG0003.4 PROTEIN-RELATED"/>
    <property type="match status" value="1"/>
</dbReference>
<dbReference type="EMBL" id="QKYT01000018">
    <property type="protein sequence ID" value="RIA98272.1"/>
    <property type="molecule type" value="Genomic_DNA"/>
</dbReference>
<proteinExistence type="inferred from homology"/>
<evidence type="ECO:0000313" key="5">
    <source>
        <dbReference type="EMBL" id="RIA98272.1"/>
    </source>
</evidence>
<dbReference type="PANTHER" id="PTHR48043:SF145">
    <property type="entry name" value="FI06409P-RELATED"/>
    <property type="match status" value="1"/>
</dbReference>
<feature type="transmembrane region" description="Helical" evidence="4">
    <location>
        <begin position="419"/>
        <end position="438"/>
    </location>
</feature>
<dbReference type="PROSITE" id="PS00375">
    <property type="entry name" value="UDPGT"/>
    <property type="match status" value="1"/>
</dbReference>
<dbReference type="Gene3D" id="3.40.50.2000">
    <property type="entry name" value="Glycogen Phosphorylase B"/>
    <property type="match status" value="1"/>
</dbReference>
<dbReference type="InterPro" id="IPR050271">
    <property type="entry name" value="UDP-glycosyltransferase"/>
</dbReference>
<dbReference type="AlphaFoldDB" id="A0A397TJZ9"/>
<keyword evidence="4" id="KW-1133">Transmembrane helix</keyword>
<gene>
    <name evidence="5" type="ORF">C1645_706468</name>
</gene>
<evidence type="ECO:0000256" key="4">
    <source>
        <dbReference type="SAM" id="Phobius"/>
    </source>
</evidence>
<keyword evidence="6" id="KW-1185">Reference proteome</keyword>
<dbReference type="CDD" id="cd03784">
    <property type="entry name" value="GT1_Gtf-like"/>
    <property type="match status" value="1"/>
</dbReference>
<evidence type="ECO:0000256" key="2">
    <source>
        <dbReference type="ARBA" id="ARBA00022679"/>
    </source>
</evidence>
<keyword evidence="1 3" id="KW-0328">Glycosyltransferase</keyword>
<dbReference type="Pfam" id="PF00201">
    <property type="entry name" value="UDPGT"/>
    <property type="match status" value="1"/>
</dbReference>
<keyword evidence="2 3" id="KW-0808">Transferase</keyword>